<feature type="coiled-coil region" evidence="2">
    <location>
        <begin position="178"/>
        <end position="216"/>
    </location>
</feature>
<dbReference type="AlphaFoldDB" id="A0A6L9U6F3"/>
<dbReference type="Gene3D" id="3.30.479.30">
    <property type="entry name" value="Band 7 domain"/>
    <property type="match status" value="1"/>
</dbReference>
<proteinExistence type="predicted"/>
<name>A0A6L9U6F3_9HYPH</name>
<evidence type="ECO:0000259" key="3">
    <source>
        <dbReference type="SMART" id="SM00244"/>
    </source>
</evidence>
<protein>
    <submittedName>
        <fullName evidence="4">Prohibitin family protein</fullName>
    </submittedName>
</protein>
<dbReference type="EMBL" id="WUEY01000006">
    <property type="protein sequence ID" value="NEI70989.1"/>
    <property type="molecule type" value="Genomic_DNA"/>
</dbReference>
<accession>A0A6L9U6F3</accession>
<dbReference type="PANTHER" id="PTHR42911:SF2">
    <property type="entry name" value="PROHIBITIN FAMILY PROTEIN"/>
    <property type="match status" value="1"/>
</dbReference>
<gene>
    <name evidence="4" type="ORF">GR212_15520</name>
</gene>
<dbReference type="SMART" id="SM00244">
    <property type="entry name" value="PHB"/>
    <property type="match status" value="1"/>
</dbReference>
<reference evidence="4 5" key="1">
    <citation type="submission" date="2019-12" db="EMBL/GenBank/DDBJ databases">
        <title>Rhizobium genotypes associated with high levels of biological nitrogen fixation by grain legumes in a temperate-maritime cropping system.</title>
        <authorList>
            <person name="Maluk M."/>
            <person name="Francesc Ferrando Molina F."/>
            <person name="Lopez Del Egido L."/>
            <person name="Lafos M."/>
            <person name="Langarica-Fuentes A."/>
            <person name="Gebre Yohannes G."/>
            <person name="Young M.W."/>
            <person name="Martin P."/>
            <person name="Gantlett R."/>
            <person name="Kenicer G."/>
            <person name="Hawes C."/>
            <person name="Begg G.S."/>
            <person name="Quilliam R.S."/>
            <person name="Squire G.R."/>
            <person name="Poole P.S."/>
            <person name="Young P.W."/>
            <person name="Iannetta P.M."/>
            <person name="James E.K."/>
        </authorList>
    </citation>
    <scope>NUCLEOTIDE SEQUENCE [LARGE SCALE GENOMIC DNA]</scope>
    <source>
        <strain evidence="4 5">JHI1118</strain>
    </source>
</reference>
<evidence type="ECO:0000256" key="2">
    <source>
        <dbReference type="SAM" id="Coils"/>
    </source>
</evidence>
<evidence type="ECO:0000313" key="5">
    <source>
        <dbReference type="Proteomes" id="UP000483035"/>
    </source>
</evidence>
<keyword evidence="2" id="KW-0175">Coiled coil</keyword>
<dbReference type="SUPFAM" id="SSF117892">
    <property type="entry name" value="Band 7/SPFH domain"/>
    <property type="match status" value="1"/>
</dbReference>
<evidence type="ECO:0000313" key="4">
    <source>
        <dbReference type="EMBL" id="NEI70989.1"/>
    </source>
</evidence>
<dbReference type="Pfam" id="PF01145">
    <property type="entry name" value="Band_7"/>
    <property type="match status" value="1"/>
</dbReference>
<sequence>MNILKLVLAAIVAIVALSFAGGSFYTVDEGERAVIVTQGKIVGVAQPGFHWKAPFITDAHVISVRTQALEFKNEPVYTADRQTAQVTFSVNYSAIPTDQEVITLYRTFQTLEGIESRAIVRQSREQIKNVFGTFTADTAIRERARLNTEVAKAIAGVGEGLVKVEGVNIENIDFSDAVEQAAEQRAQAEMLVQTEKQKLERTKVEADIQTTQAQAEADSNLARAKADAEGVRLKGEAEAAAIKAKSDALQQSPNLVELTKAERWDGKLPTTFVPGSALPLLNIK</sequence>
<dbReference type="GO" id="GO:0016020">
    <property type="term" value="C:membrane"/>
    <property type="evidence" value="ECO:0007669"/>
    <property type="project" value="UniProtKB-SubCell"/>
</dbReference>
<feature type="domain" description="Band 7" evidence="3">
    <location>
        <begin position="22"/>
        <end position="186"/>
    </location>
</feature>
<dbReference type="PANTHER" id="PTHR42911">
    <property type="entry name" value="MODULATOR OF FTSH PROTEASE HFLC"/>
    <property type="match status" value="1"/>
</dbReference>
<evidence type="ECO:0000256" key="1">
    <source>
        <dbReference type="ARBA" id="ARBA00004167"/>
    </source>
</evidence>
<comment type="subcellular location">
    <subcellularLocation>
        <location evidence="1">Membrane</location>
        <topology evidence="1">Single-pass membrane protein</topology>
    </subcellularLocation>
</comment>
<dbReference type="InterPro" id="IPR000163">
    <property type="entry name" value="Prohibitin"/>
</dbReference>
<dbReference type="InterPro" id="IPR036013">
    <property type="entry name" value="Band_7/SPFH_dom_sf"/>
</dbReference>
<organism evidence="4 5">
    <name type="scientific">Rhizobium lusitanum</name>
    <dbReference type="NCBI Taxonomy" id="293958"/>
    <lineage>
        <taxon>Bacteria</taxon>
        <taxon>Pseudomonadati</taxon>
        <taxon>Pseudomonadota</taxon>
        <taxon>Alphaproteobacteria</taxon>
        <taxon>Hyphomicrobiales</taxon>
        <taxon>Rhizobiaceae</taxon>
        <taxon>Rhizobium/Agrobacterium group</taxon>
        <taxon>Rhizobium</taxon>
    </lineage>
</organism>
<dbReference type="Proteomes" id="UP000483035">
    <property type="component" value="Unassembled WGS sequence"/>
</dbReference>
<dbReference type="InterPro" id="IPR001107">
    <property type="entry name" value="Band_7"/>
</dbReference>
<dbReference type="CDD" id="cd03401">
    <property type="entry name" value="SPFH_prohibitin"/>
    <property type="match status" value="1"/>
</dbReference>
<dbReference type="RefSeq" id="WP_163987473.1">
    <property type="nucleotide sequence ID" value="NZ_WUEY01000006.1"/>
</dbReference>
<comment type="caution">
    <text evidence="4">The sequence shown here is derived from an EMBL/GenBank/DDBJ whole genome shotgun (WGS) entry which is preliminary data.</text>
</comment>